<dbReference type="Pfam" id="PF06271">
    <property type="entry name" value="RDD"/>
    <property type="match status" value="1"/>
</dbReference>
<evidence type="ECO:0000256" key="2">
    <source>
        <dbReference type="ARBA" id="ARBA00022475"/>
    </source>
</evidence>
<comment type="caution">
    <text evidence="8">The sequence shown here is derived from an EMBL/GenBank/DDBJ whole genome shotgun (WGS) entry which is preliminary data.</text>
</comment>
<feature type="transmembrane region" description="Helical" evidence="6">
    <location>
        <begin position="184"/>
        <end position="205"/>
    </location>
</feature>
<keyword evidence="3 6" id="KW-0812">Transmembrane</keyword>
<comment type="subcellular location">
    <subcellularLocation>
        <location evidence="1">Cell membrane</location>
        <topology evidence="1">Multi-pass membrane protein</topology>
    </subcellularLocation>
</comment>
<dbReference type="InterPro" id="IPR051791">
    <property type="entry name" value="Pra-immunoreactive"/>
</dbReference>
<dbReference type="RefSeq" id="WP_131311632.1">
    <property type="nucleotide sequence ID" value="NZ_SJFN01000050.1"/>
</dbReference>
<evidence type="ECO:0000256" key="1">
    <source>
        <dbReference type="ARBA" id="ARBA00004651"/>
    </source>
</evidence>
<evidence type="ECO:0000256" key="4">
    <source>
        <dbReference type="ARBA" id="ARBA00022989"/>
    </source>
</evidence>
<evidence type="ECO:0000256" key="3">
    <source>
        <dbReference type="ARBA" id="ARBA00022692"/>
    </source>
</evidence>
<keyword evidence="5 6" id="KW-0472">Membrane</keyword>
<evidence type="ECO:0000256" key="5">
    <source>
        <dbReference type="ARBA" id="ARBA00023136"/>
    </source>
</evidence>
<feature type="domain" description="RDD" evidence="7">
    <location>
        <begin position="134"/>
        <end position="217"/>
    </location>
</feature>
<dbReference type="Proteomes" id="UP000292781">
    <property type="component" value="Unassembled WGS sequence"/>
</dbReference>
<keyword evidence="9" id="KW-1185">Reference proteome</keyword>
<dbReference type="EMBL" id="SJFN01000050">
    <property type="protein sequence ID" value="TBW32914.1"/>
    <property type="molecule type" value="Genomic_DNA"/>
</dbReference>
<dbReference type="OrthoDB" id="7211104at2"/>
<reference evidence="8 9" key="1">
    <citation type="submission" date="2019-02" db="EMBL/GenBank/DDBJ databases">
        <title>Siculibacillus lacustris gen. nov., sp. nov., a new rosette-forming bacterium isolated from a freshwater crater lake (Lake St. Ana, Romania).</title>
        <authorList>
            <person name="Felfoldi T."/>
            <person name="Marton Z."/>
            <person name="Szabo A."/>
            <person name="Mentes A."/>
            <person name="Boka K."/>
            <person name="Marialigeti K."/>
            <person name="Mathe I."/>
            <person name="Koncz M."/>
            <person name="Schumann P."/>
            <person name="Toth E."/>
        </authorList>
    </citation>
    <scope>NUCLEOTIDE SEQUENCE [LARGE SCALE GENOMIC DNA]</scope>
    <source>
        <strain evidence="8 9">SA-279</strain>
    </source>
</reference>
<evidence type="ECO:0000256" key="6">
    <source>
        <dbReference type="SAM" id="Phobius"/>
    </source>
</evidence>
<evidence type="ECO:0000313" key="8">
    <source>
        <dbReference type="EMBL" id="TBW32914.1"/>
    </source>
</evidence>
<protein>
    <recommendedName>
        <fullName evidence="7">RDD domain-containing protein</fullName>
    </recommendedName>
</protein>
<keyword evidence="4 6" id="KW-1133">Transmembrane helix</keyword>
<proteinExistence type="predicted"/>
<sequence length="258" mass="28061">MNVLFEESVAFADLLRAGVWRRFWAFVLDDLVVLVPISVLAAALYAVTAGHVQMGGVVERTCVRPPAISQVLTSPPPRDSNFAMVCRESFFGFPTASELVVGRTTKTGTHTETFERHYRLDADGRVADVVTLDWVTAIVLIAYLMLSVARTGRTIGGRVLGIRVIDTSGADAVAVPFKRVFLRYLFMGIGIAPLIGFVVVSLALNPIGEDGALWSGFWSWFSLGAGVALIWCLVLTVQIARKRDPIYDCLAGTAVVRV</sequence>
<evidence type="ECO:0000313" key="9">
    <source>
        <dbReference type="Proteomes" id="UP000292781"/>
    </source>
</evidence>
<dbReference type="AlphaFoldDB" id="A0A4Q9VDV5"/>
<dbReference type="InterPro" id="IPR010432">
    <property type="entry name" value="RDD"/>
</dbReference>
<feature type="transmembrane region" description="Helical" evidence="6">
    <location>
        <begin position="217"/>
        <end position="237"/>
    </location>
</feature>
<name>A0A4Q9VDV5_9HYPH</name>
<evidence type="ECO:0000259" key="7">
    <source>
        <dbReference type="Pfam" id="PF06271"/>
    </source>
</evidence>
<dbReference type="PANTHER" id="PTHR36115">
    <property type="entry name" value="PROLINE-RICH ANTIGEN HOMOLOG-RELATED"/>
    <property type="match status" value="1"/>
</dbReference>
<dbReference type="GO" id="GO:0005886">
    <property type="term" value="C:plasma membrane"/>
    <property type="evidence" value="ECO:0007669"/>
    <property type="project" value="UniProtKB-SubCell"/>
</dbReference>
<feature type="transmembrane region" description="Helical" evidence="6">
    <location>
        <begin position="23"/>
        <end position="47"/>
    </location>
</feature>
<organism evidence="8 9">
    <name type="scientific">Siculibacillus lacustris</name>
    <dbReference type="NCBI Taxonomy" id="1549641"/>
    <lineage>
        <taxon>Bacteria</taxon>
        <taxon>Pseudomonadati</taxon>
        <taxon>Pseudomonadota</taxon>
        <taxon>Alphaproteobacteria</taxon>
        <taxon>Hyphomicrobiales</taxon>
        <taxon>Ancalomicrobiaceae</taxon>
        <taxon>Siculibacillus</taxon>
    </lineage>
</organism>
<feature type="transmembrane region" description="Helical" evidence="6">
    <location>
        <begin position="129"/>
        <end position="149"/>
    </location>
</feature>
<accession>A0A4Q9VDV5</accession>
<gene>
    <name evidence="8" type="ORF">EYW49_21210</name>
</gene>
<keyword evidence="2" id="KW-1003">Cell membrane</keyword>